<dbReference type="SUPFAM" id="SSF63829">
    <property type="entry name" value="Calcium-dependent phosphotriesterase"/>
    <property type="match status" value="1"/>
</dbReference>
<comment type="caution">
    <text evidence="2">The sequence shown here is derived from an EMBL/GenBank/DDBJ whole genome shotgun (WGS) entry which is preliminary data.</text>
</comment>
<dbReference type="Gene3D" id="2.120.10.30">
    <property type="entry name" value="TolB, C-terminal domain"/>
    <property type="match status" value="1"/>
</dbReference>
<dbReference type="Proteomes" id="UP001378956">
    <property type="component" value="Unassembled WGS sequence"/>
</dbReference>
<organism evidence="2 3">
    <name type="scientific">Pedobacter panaciterrae</name>
    <dbReference type="NCBI Taxonomy" id="363849"/>
    <lineage>
        <taxon>Bacteria</taxon>
        <taxon>Pseudomonadati</taxon>
        <taxon>Bacteroidota</taxon>
        <taxon>Sphingobacteriia</taxon>
        <taxon>Sphingobacteriales</taxon>
        <taxon>Sphingobacteriaceae</taxon>
        <taxon>Pedobacter</taxon>
    </lineage>
</organism>
<accession>A0ABU8NQV6</accession>
<keyword evidence="3" id="KW-1185">Reference proteome</keyword>
<reference evidence="2 3" key="1">
    <citation type="submission" date="2024-03" db="EMBL/GenBank/DDBJ databases">
        <title>Sequence of Lycoming College Course Isolates.</title>
        <authorList>
            <person name="Plotts O."/>
            <person name="Newman J."/>
        </authorList>
    </citation>
    <scope>NUCLEOTIDE SEQUENCE [LARGE SCALE GENOMIC DNA]</scope>
    <source>
        <strain evidence="2 3">CJB-3</strain>
    </source>
</reference>
<evidence type="ECO:0000313" key="3">
    <source>
        <dbReference type="Proteomes" id="UP001378956"/>
    </source>
</evidence>
<keyword evidence="2" id="KW-0547">Nucleotide-binding</keyword>
<name>A0ABU8NQV6_9SPHI</name>
<dbReference type="InterPro" id="IPR011042">
    <property type="entry name" value="6-blade_b-propeller_TolB-like"/>
</dbReference>
<protein>
    <submittedName>
        <fullName evidence="2">ATP-binding protein</fullName>
    </submittedName>
</protein>
<dbReference type="RefSeq" id="WP_172661613.1">
    <property type="nucleotide sequence ID" value="NZ_CBFGNQ010000007.1"/>
</dbReference>
<keyword evidence="2" id="KW-0067">ATP-binding</keyword>
<feature type="chain" id="PRO_5046355768" evidence="1">
    <location>
        <begin position="20"/>
        <end position="274"/>
    </location>
</feature>
<keyword evidence="1" id="KW-0732">Signal</keyword>
<feature type="signal peptide" evidence="1">
    <location>
        <begin position="1"/>
        <end position="19"/>
    </location>
</feature>
<sequence>MKNFLSLSFVMLLALCVNAQHKLEKIWETDSIINLPESVLPDVKAGVLYVSIMGNSPDNKDGIGGVGKLDMNGKVINLDWITGLNSPKGLAIHGSKMYVADLTDVVVIDIPTSKVELTIPIEGSKFLNDVTVSDKGVVYVSDSRTKRIHQIINNKDVVYMENIDGVNGLKAVGDDLYIAGGGKNLLKANAKKEMIKIAGLPFGGDGIEPIGNGDFLFSCWGGYIYYVSANGTSELLLDTHLEKKNTADIGYDPVKKIVYIPTFYKKSIMAYQLK</sequence>
<dbReference type="GO" id="GO:0005524">
    <property type="term" value="F:ATP binding"/>
    <property type="evidence" value="ECO:0007669"/>
    <property type="project" value="UniProtKB-KW"/>
</dbReference>
<proteinExistence type="predicted"/>
<dbReference type="EMBL" id="JBBEUB010000006">
    <property type="protein sequence ID" value="MEJ2904521.1"/>
    <property type="molecule type" value="Genomic_DNA"/>
</dbReference>
<evidence type="ECO:0000313" key="2">
    <source>
        <dbReference type="EMBL" id="MEJ2904521.1"/>
    </source>
</evidence>
<evidence type="ECO:0000256" key="1">
    <source>
        <dbReference type="SAM" id="SignalP"/>
    </source>
</evidence>
<gene>
    <name evidence="2" type="ORF">WAE58_18920</name>
</gene>